<dbReference type="GO" id="GO:0005886">
    <property type="term" value="C:plasma membrane"/>
    <property type="evidence" value="ECO:0007669"/>
    <property type="project" value="TreeGrafter"/>
</dbReference>
<dbReference type="Pfam" id="PF00535">
    <property type="entry name" value="Glycos_transf_2"/>
    <property type="match status" value="2"/>
</dbReference>
<organism evidence="3 4">
    <name type="scientific">Helicobacter bilis</name>
    <dbReference type="NCBI Taxonomy" id="37372"/>
    <lineage>
        <taxon>Bacteria</taxon>
        <taxon>Pseudomonadati</taxon>
        <taxon>Campylobacterota</taxon>
        <taxon>Epsilonproteobacteria</taxon>
        <taxon>Campylobacterales</taxon>
        <taxon>Helicobacteraceae</taxon>
        <taxon>Helicobacter</taxon>
    </lineage>
</organism>
<evidence type="ECO:0000259" key="2">
    <source>
        <dbReference type="Pfam" id="PF00535"/>
    </source>
</evidence>
<keyword evidence="1" id="KW-0472">Membrane</keyword>
<dbReference type="InterPro" id="IPR001173">
    <property type="entry name" value="Glyco_trans_2-like"/>
</dbReference>
<sequence>MKLSLVVPCYNEQKSLESFSKEIFSILDSISKDHSNTTLTFECIFVNDGSKDNTIELLLALKAMQSYSPNDKDLAVHNENIIESKQSITQDSNPYNLTMPPNNCEIKVIDFTRNFGKEAAMYAGLKESSGDCVVIMDADLQDPPLLLPQMFKKWLQNEADIIYARRINRAGEGFIRSRLSEGFYTLHNLISSVHLESGVRDFRLLDRQVVNALLSMSEYHRFSKAMFEWVGFRKIGLEYENIPRHQGSSGWSLWKLFKYSVEGFISFSTMPLRIAFILGFVMSLFSLGYGLYAIIGALCFGNVVRGWTSLVALIVFIGGMQLIILGIIGEYIARIYEQVKRRPIYIKRHGRKDS</sequence>
<feature type="transmembrane region" description="Helical" evidence="1">
    <location>
        <begin position="274"/>
        <end position="295"/>
    </location>
</feature>
<dbReference type="KEGG" id="hbl:XJ32_07810"/>
<feature type="domain" description="Glycosyltransferase 2-like" evidence="2">
    <location>
        <begin position="103"/>
        <end position="212"/>
    </location>
</feature>
<dbReference type="GO" id="GO:0016740">
    <property type="term" value="F:transferase activity"/>
    <property type="evidence" value="ECO:0007669"/>
    <property type="project" value="UniProtKB-KW"/>
</dbReference>
<gene>
    <name evidence="3" type="ORF">XJ32_07810</name>
</gene>
<dbReference type="AlphaFoldDB" id="A0A1Q2LJB6"/>
<dbReference type="Proteomes" id="UP000188298">
    <property type="component" value="Chromosome"/>
</dbReference>
<evidence type="ECO:0000313" key="4">
    <source>
        <dbReference type="Proteomes" id="UP000188298"/>
    </source>
</evidence>
<reference evidence="3 4" key="1">
    <citation type="submission" date="2017-02" db="EMBL/GenBank/DDBJ databases">
        <title>Whole genome sequencing of Helicobacter bilis strain AAQJH.</title>
        <authorList>
            <person name="Conlan S."/>
            <person name="Thomas P.J."/>
            <person name="Mullikin J."/>
            <person name="Palmore T.N."/>
            <person name="Frank K.M."/>
            <person name="Segre J.A."/>
        </authorList>
    </citation>
    <scope>NUCLEOTIDE SEQUENCE [LARGE SCALE GENOMIC DNA]</scope>
    <source>
        <strain evidence="3 4">AAQJH</strain>
    </source>
</reference>
<feature type="transmembrane region" description="Helical" evidence="1">
    <location>
        <begin position="307"/>
        <end position="333"/>
    </location>
</feature>
<dbReference type="RefSeq" id="WP_020995534.1">
    <property type="nucleotide sequence ID" value="NZ_CABKOK010000002.1"/>
</dbReference>
<keyword evidence="1" id="KW-0812">Transmembrane</keyword>
<dbReference type="SUPFAM" id="SSF53448">
    <property type="entry name" value="Nucleotide-diphospho-sugar transferases"/>
    <property type="match status" value="1"/>
</dbReference>
<dbReference type="PANTHER" id="PTHR48090">
    <property type="entry name" value="UNDECAPRENYL-PHOSPHATE 4-DEOXY-4-FORMAMIDO-L-ARABINOSE TRANSFERASE-RELATED"/>
    <property type="match status" value="1"/>
</dbReference>
<proteinExistence type="predicted"/>
<dbReference type="PANTHER" id="PTHR48090:SF8">
    <property type="entry name" value="GLYCOSYLTRANSFERASE CSBB-RELATED"/>
    <property type="match status" value="1"/>
</dbReference>
<dbReference type="InterPro" id="IPR029044">
    <property type="entry name" value="Nucleotide-diphossugar_trans"/>
</dbReference>
<dbReference type="CDD" id="cd04187">
    <property type="entry name" value="DPM1_like_bac"/>
    <property type="match status" value="1"/>
</dbReference>
<keyword evidence="3" id="KW-0808">Transferase</keyword>
<evidence type="ECO:0000256" key="1">
    <source>
        <dbReference type="SAM" id="Phobius"/>
    </source>
</evidence>
<accession>A0A1Q2LJB6</accession>
<feature type="domain" description="Glycosyltransferase 2-like" evidence="2">
    <location>
        <begin position="4"/>
        <end position="63"/>
    </location>
</feature>
<dbReference type="EMBL" id="CP019645">
    <property type="protein sequence ID" value="AQQ60012.1"/>
    <property type="molecule type" value="Genomic_DNA"/>
</dbReference>
<name>A0A1Q2LJB6_9HELI</name>
<evidence type="ECO:0000313" key="3">
    <source>
        <dbReference type="EMBL" id="AQQ60012.1"/>
    </source>
</evidence>
<dbReference type="Gene3D" id="3.90.550.10">
    <property type="entry name" value="Spore Coat Polysaccharide Biosynthesis Protein SpsA, Chain A"/>
    <property type="match status" value="1"/>
</dbReference>
<keyword evidence="1" id="KW-1133">Transmembrane helix</keyword>
<dbReference type="InterPro" id="IPR050256">
    <property type="entry name" value="Glycosyltransferase_2"/>
</dbReference>
<protein>
    <submittedName>
        <fullName evidence="3">Glycosyl transferase</fullName>
    </submittedName>
</protein>